<dbReference type="Pfam" id="PF00069">
    <property type="entry name" value="Pkinase"/>
    <property type="match status" value="1"/>
</dbReference>
<keyword evidence="5" id="KW-0418">Kinase</keyword>
<dbReference type="EC" id="2.7.11.1" evidence="1"/>
<proteinExistence type="predicted"/>
<reference evidence="10 11" key="1">
    <citation type="journal article" date="2024" name="Commun. Biol.">
        <title>Comparative genomic analysis of thermophilic fungi reveals convergent evolutionary adaptations and gene losses.</title>
        <authorList>
            <person name="Steindorff A.S."/>
            <person name="Aguilar-Pontes M.V."/>
            <person name="Robinson A.J."/>
            <person name="Andreopoulos B."/>
            <person name="LaButti K."/>
            <person name="Kuo A."/>
            <person name="Mondo S."/>
            <person name="Riley R."/>
            <person name="Otillar R."/>
            <person name="Haridas S."/>
            <person name="Lipzen A."/>
            <person name="Grimwood J."/>
            <person name="Schmutz J."/>
            <person name="Clum A."/>
            <person name="Reid I.D."/>
            <person name="Moisan M.C."/>
            <person name="Butler G."/>
            <person name="Nguyen T.T.M."/>
            <person name="Dewar K."/>
            <person name="Conant G."/>
            <person name="Drula E."/>
            <person name="Henrissat B."/>
            <person name="Hansel C."/>
            <person name="Singer S."/>
            <person name="Hutchinson M.I."/>
            <person name="de Vries R.P."/>
            <person name="Natvig D.O."/>
            <person name="Powell A.J."/>
            <person name="Tsang A."/>
            <person name="Grigoriev I.V."/>
        </authorList>
    </citation>
    <scope>NUCLEOTIDE SEQUENCE [LARGE SCALE GENOMIC DNA]</scope>
    <source>
        <strain evidence="10 11">CBS 494.80</strain>
    </source>
</reference>
<evidence type="ECO:0000256" key="8">
    <source>
        <dbReference type="ARBA" id="ARBA00048679"/>
    </source>
</evidence>
<evidence type="ECO:0000256" key="2">
    <source>
        <dbReference type="ARBA" id="ARBA00022527"/>
    </source>
</evidence>
<evidence type="ECO:0000313" key="11">
    <source>
        <dbReference type="Proteomes" id="UP001595075"/>
    </source>
</evidence>
<dbReference type="SUPFAM" id="SSF56112">
    <property type="entry name" value="Protein kinase-like (PK-like)"/>
    <property type="match status" value="1"/>
</dbReference>
<comment type="catalytic activity">
    <reaction evidence="7">
        <text>L-threonyl-[protein] + ATP = O-phospho-L-threonyl-[protein] + ADP + H(+)</text>
        <dbReference type="Rhea" id="RHEA:46608"/>
        <dbReference type="Rhea" id="RHEA-COMP:11060"/>
        <dbReference type="Rhea" id="RHEA-COMP:11605"/>
        <dbReference type="ChEBI" id="CHEBI:15378"/>
        <dbReference type="ChEBI" id="CHEBI:30013"/>
        <dbReference type="ChEBI" id="CHEBI:30616"/>
        <dbReference type="ChEBI" id="CHEBI:61977"/>
        <dbReference type="ChEBI" id="CHEBI:456216"/>
        <dbReference type="EC" id="2.7.11.1"/>
    </reaction>
</comment>
<dbReference type="SMART" id="SM00220">
    <property type="entry name" value="S_TKc"/>
    <property type="match status" value="1"/>
</dbReference>
<accession>A0ABR4BWG3</accession>
<organism evidence="10 11">
    <name type="scientific">Oculimacula yallundae</name>
    <dbReference type="NCBI Taxonomy" id="86028"/>
    <lineage>
        <taxon>Eukaryota</taxon>
        <taxon>Fungi</taxon>
        <taxon>Dikarya</taxon>
        <taxon>Ascomycota</taxon>
        <taxon>Pezizomycotina</taxon>
        <taxon>Leotiomycetes</taxon>
        <taxon>Helotiales</taxon>
        <taxon>Ploettnerulaceae</taxon>
        <taxon>Oculimacula</taxon>
    </lineage>
</organism>
<keyword evidence="4" id="KW-0547">Nucleotide-binding</keyword>
<evidence type="ECO:0000256" key="4">
    <source>
        <dbReference type="ARBA" id="ARBA00022741"/>
    </source>
</evidence>
<dbReference type="Proteomes" id="UP001595075">
    <property type="component" value="Unassembled WGS sequence"/>
</dbReference>
<keyword evidence="3" id="KW-0808">Transferase</keyword>
<dbReference type="InterPro" id="IPR011009">
    <property type="entry name" value="Kinase-like_dom_sf"/>
</dbReference>
<sequence length="447" mass="51302">MFGIGLLHRRLTTVSLSDAIEEELLPHYDPRHFFPVEPGKVFRERYKTIAKLGYGSGSTVWLARDLNFTKSRSKLELQFSEPEPFVVLKFCTCDYSNKEAAEHEWHVGRCLAGANLSHKGVHYVQTVIEGFEILGPNGMHMCLVFEPMRESLSLFQSRLKQKRFPLELMKMYLVCLLNGLDYLHSECHAIHTDLSLQNILVNFEDDSVLEESAQAQIGNPMLQKKRDGYSIYQSHNQFGPLRTQLGPIVPKLADFGHAQWIKDSEPQINPIQPDYYRAPEVILGTGWSYSADIWNLGVLLWTMLEGTGTTLFSDIHSSTGHYMAQNHLAQMIALLGPPSKELVAREIEMRKWNFTPAIENDEDKLCHKAYQFYKGPFFDEEGTFLYPELVPSKLSLEDTISSLEGEEKRAFLDFVTDNMLCWAPEQRKTAKELLEHPWLKGIELPWE</sequence>
<evidence type="ECO:0000256" key="1">
    <source>
        <dbReference type="ARBA" id="ARBA00012513"/>
    </source>
</evidence>
<name>A0ABR4BWG3_9HELO</name>
<dbReference type="Gene3D" id="3.30.200.20">
    <property type="entry name" value="Phosphorylase Kinase, domain 1"/>
    <property type="match status" value="1"/>
</dbReference>
<dbReference type="PANTHER" id="PTHR47634">
    <property type="entry name" value="PROTEIN KINASE DOMAIN-CONTAINING PROTEIN-RELATED"/>
    <property type="match status" value="1"/>
</dbReference>
<evidence type="ECO:0000256" key="7">
    <source>
        <dbReference type="ARBA" id="ARBA00047899"/>
    </source>
</evidence>
<evidence type="ECO:0000259" key="9">
    <source>
        <dbReference type="PROSITE" id="PS50011"/>
    </source>
</evidence>
<keyword evidence="11" id="KW-1185">Reference proteome</keyword>
<dbReference type="PANTHER" id="PTHR47634:SF9">
    <property type="entry name" value="PROTEIN KINASE DOMAIN-CONTAINING PROTEIN-RELATED"/>
    <property type="match status" value="1"/>
</dbReference>
<comment type="catalytic activity">
    <reaction evidence="8">
        <text>L-seryl-[protein] + ATP = O-phospho-L-seryl-[protein] + ADP + H(+)</text>
        <dbReference type="Rhea" id="RHEA:17989"/>
        <dbReference type="Rhea" id="RHEA-COMP:9863"/>
        <dbReference type="Rhea" id="RHEA-COMP:11604"/>
        <dbReference type="ChEBI" id="CHEBI:15378"/>
        <dbReference type="ChEBI" id="CHEBI:29999"/>
        <dbReference type="ChEBI" id="CHEBI:30616"/>
        <dbReference type="ChEBI" id="CHEBI:83421"/>
        <dbReference type="ChEBI" id="CHEBI:456216"/>
        <dbReference type="EC" id="2.7.11.1"/>
    </reaction>
</comment>
<protein>
    <recommendedName>
        <fullName evidence="1">non-specific serine/threonine protein kinase</fullName>
        <ecNumber evidence="1">2.7.11.1</ecNumber>
    </recommendedName>
</protein>
<evidence type="ECO:0000313" key="10">
    <source>
        <dbReference type="EMBL" id="KAL2061953.1"/>
    </source>
</evidence>
<dbReference type="EMBL" id="JAZHXI010000018">
    <property type="protein sequence ID" value="KAL2061953.1"/>
    <property type="molecule type" value="Genomic_DNA"/>
</dbReference>
<keyword evidence="6" id="KW-0067">ATP-binding</keyword>
<dbReference type="InterPro" id="IPR051334">
    <property type="entry name" value="SRPK"/>
</dbReference>
<gene>
    <name evidence="10" type="ORF">VTL71DRAFT_7331</name>
</gene>
<dbReference type="InterPro" id="IPR000719">
    <property type="entry name" value="Prot_kinase_dom"/>
</dbReference>
<evidence type="ECO:0000256" key="5">
    <source>
        <dbReference type="ARBA" id="ARBA00022777"/>
    </source>
</evidence>
<dbReference type="Gene3D" id="1.10.510.10">
    <property type="entry name" value="Transferase(Phosphotransferase) domain 1"/>
    <property type="match status" value="1"/>
</dbReference>
<keyword evidence="2" id="KW-0723">Serine/threonine-protein kinase</keyword>
<evidence type="ECO:0000256" key="3">
    <source>
        <dbReference type="ARBA" id="ARBA00022679"/>
    </source>
</evidence>
<dbReference type="PROSITE" id="PS50011">
    <property type="entry name" value="PROTEIN_KINASE_DOM"/>
    <property type="match status" value="1"/>
</dbReference>
<evidence type="ECO:0000256" key="6">
    <source>
        <dbReference type="ARBA" id="ARBA00022840"/>
    </source>
</evidence>
<comment type="caution">
    <text evidence="10">The sequence shown here is derived from an EMBL/GenBank/DDBJ whole genome shotgun (WGS) entry which is preliminary data.</text>
</comment>
<feature type="domain" description="Protein kinase" evidence="9">
    <location>
        <begin position="46"/>
        <end position="439"/>
    </location>
</feature>